<evidence type="ECO:0000256" key="8">
    <source>
        <dbReference type="SAM" id="Phobius"/>
    </source>
</evidence>
<feature type="transmembrane region" description="Helical" evidence="8">
    <location>
        <begin position="20"/>
        <end position="39"/>
    </location>
</feature>
<keyword evidence="7 8" id="KW-0472">Membrane</keyword>
<dbReference type="Pfam" id="PF02386">
    <property type="entry name" value="TrkH"/>
    <property type="match status" value="1"/>
</dbReference>
<gene>
    <name evidence="9" type="ORF">SAMN05216243_1941</name>
</gene>
<evidence type="ECO:0000313" key="9">
    <source>
        <dbReference type="EMBL" id="SDK08789.1"/>
    </source>
</evidence>
<dbReference type="PANTHER" id="PTHR32024">
    <property type="entry name" value="TRK SYSTEM POTASSIUM UPTAKE PROTEIN TRKG-RELATED"/>
    <property type="match status" value="1"/>
</dbReference>
<comment type="subcellular location">
    <subcellularLocation>
        <location evidence="1">Cell membrane</location>
        <topology evidence="1">Multi-pass membrane protein</topology>
    </subcellularLocation>
</comment>
<dbReference type="AlphaFoldDB" id="A0A1G8Z0Z8"/>
<dbReference type="STRING" id="407036.SAMN05216243_1941"/>
<dbReference type="RefSeq" id="WP_093213414.1">
    <property type="nucleotide sequence ID" value="NZ_FNFL01000002.1"/>
</dbReference>
<dbReference type="GO" id="GO:0030001">
    <property type="term" value="P:metal ion transport"/>
    <property type="evidence" value="ECO:0007669"/>
    <property type="project" value="UniProtKB-ARBA"/>
</dbReference>
<evidence type="ECO:0000256" key="5">
    <source>
        <dbReference type="ARBA" id="ARBA00022989"/>
    </source>
</evidence>
<keyword evidence="3" id="KW-1003">Cell membrane</keyword>
<evidence type="ECO:0000256" key="3">
    <source>
        <dbReference type="ARBA" id="ARBA00022475"/>
    </source>
</evidence>
<feature type="transmembrane region" description="Helical" evidence="8">
    <location>
        <begin position="79"/>
        <end position="103"/>
    </location>
</feature>
<dbReference type="InterPro" id="IPR003445">
    <property type="entry name" value="Cat_transpt"/>
</dbReference>
<dbReference type="GO" id="GO:0005886">
    <property type="term" value="C:plasma membrane"/>
    <property type="evidence" value="ECO:0007669"/>
    <property type="project" value="UniProtKB-SubCell"/>
</dbReference>
<accession>A0A1G8Z0Z8</accession>
<evidence type="ECO:0000313" key="10">
    <source>
        <dbReference type="Proteomes" id="UP000198694"/>
    </source>
</evidence>
<organism evidence="9 10">
    <name type="scientific">Sediminibacillus albus</name>
    <dbReference type="NCBI Taxonomy" id="407036"/>
    <lineage>
        <taxon>Bacteria</taxon>
        <taxon>Bacillati</taxon>
        <taxon>Bacillota</taxon>
        <taxon>Bacilli</taxon>
        <taxon>Bacillales</taxon>
        <taxon>Bacillaceae</taxon>
        <taxon>Sediminibacillus</taxon>
    </lineage>
</organism>
<evidence type="ECO:0000256" key="7">
    <source>
        <dbReference type="ARBA" id="ARBA00023136"/>
    </source>
</evidence>
<proteinExistence type="predicted"/>
<keyword evidence="6" id="KW-0406">Ion transport</keyword>
<feature type="transmembrane region" description="Helical" evidence="8">
    <location>
        <begin position="194"/>
        <end position="215"/>
    </location>
</feature>
<protein>
    <submittedName>
        <fullName evidence="9">Potassium uptake protein, TrkH family</fullName>
    </submittedName>
</protein>
<dbReference type="Proteomes" id="UP000198694">
    <property type="component" value="Unassembled WGS sequence"/>
</dbReference>
<dbReference type="GO" id="GO:0008324">
    <property type="term" value="F:monoatomic cation transmembrane transporter activity"/>
    <property type="evidence" value="ECO:0007669"/>
    <property type="project" value="InterPro"/>
</dbReference>
<keyword evidence="2" id="KW-0813">Transport</keyword>
<name>A0A1G8Z0Z8_9BACI</name>
<evidence type="ECO:0000256" key="2">
    <source>
        <dbReference type="ARBA" id="ARBA00022448"/>
    </source>
</evidence>
<feature type="transmembrane region" description="Helical" evidence="8">
    <location>
        <begin position="356"/>
        <end position="377"/>
    </location>
</feature>
<evidence type="ECO:0000256" key="6">
    <source>
        <dbReference type="ARBA" id="ARBA00023065"/>
    </source>
</evidence>
<dbReference type="PANTHER" id="PTHR32024:SF4">
    <property type="entry name" value="KTR SYSTEM POTASSIUM UPTAKE PROTEIN D"/>
    <property type="match status" value="1"/>
</dbReference>
<keyword evidence="4 8" id="KW-0812">Transmembrane</keyword>
<feature type="transmembrane region" description="Helical" evidence="8">
    <location>
        <begin position="302"/>
        <end position="335"/>
    </location>
</feature>
<feature type="transmembrane region" description="Helical" evidence="8">
    <location>
        <begin position="134"/>
        <end position="154"/>
    </location>
</feature>
<feature type="transmembrane region" description="Helical" evidence="8">
    <location>
        <begin position="383"/>
        <end position="403"/>
    </location>
</feature>
<evidence type="ECO:0000256" key="1">
    <source>
        <dbReference type="ARBA" id="ARBA00004651"/>
    </source>
</evidence>
<reference evidence="9 10" key="1">
    <citation type="submission" date="2016-10" db="EMBL/GenBank/DDBJ databases">
        <authorList>
            <person name="de Groot N.N."/>
        </authorList>
    </citation>
    <scope>NUCLEOTIDE SEQUENCE [LARGE SCALE GENOMIC DNA]</scope>
    <source>
        <strain evidence="9 10">CGMCC 1.6502</strain>
    </source>
</reference>
<keyword evidence="5 8" id="KW-1133">Transmembrane helix</keyword>
<dbReference type="OrthoDB" id="9810952at2"/>
<sequence length="454" mass="50040">MNIFSRLFKITHLSTIRLIVLFYLLTVLGSTMLLGMPFFHYGEMDLSFIDLLFTAVSAVSVTGLTVVSTADTFNTAGKIALTVVLQFGGIGIMTLGTFIWIILGKKIGLRGRQLIQIDQNRTTLSGLVRLMLKILKIIITIELIGTIVLSTYFLSYFDTWQEALLQGFFGAVSATTNAGFDITGSSLIPFAGDYFVQFVNIILLILGAIGFPVLIEVQELLRGQQSDINQKYSFSLFSKLTTVTFFALIIVGWLLIFVLERNAFLADKIWHEKIFYSLFQSVTTRSGGLATMDVGEFTSPTLVLICVLMFIGASPSSVGGGIRTTSFAIMLLSIFNYAKGNTSIKVFGRELDHDDVIRSFIVITTAAMLCLTAIISLNYLEPFSLISIAFEVCSAFGTTGLSMGITPDLSTPGKCIIIFLMFVGRIGIFSFLFLMRGRVTKDIYHYPKEKVIIG</sequence>
<feature type="transmembrane region" description="Helical" evidence="8">
    <location>
        <begin position="236"/>
        <end position="259"/>
    </location>
</feature>
<keyword evidence="10" id="KW-1185">Reference proteome</keyword>
<dbReference type="EMBL" id="FNFL01000002">
    <property type="protein sequence ID" value="SDK08789.1"/>
    <property type="molecule type" value="Genomic_DNA"/>
</dbReference>
<feature type="transmembrane region" description="Helical" evidence="8">
    <location>
        <begin position="415"/>
        <end position="435"/>
    </location>
</feature>
<feature type="transmembrane region" description="Helical" evidence="8">
    <location>
        <begin position="46"/>
        <end position="67"/>
    </location>
</feature>
<evidence type="ECO:0000256" key="4">
    <source>
        <dbReference type="ARBA" id="ARBA00022692"/>
    </source>
</evidence>